<dbReference type="GeneID" id="173369"/>
<dbReference type="FunCoup" id="O62216">
    <property type="interactions" value="1755"/>
</dbReference>
<dbReference type="PANTHER" id="PTHR16056:SF16">
    <property type="entry name" value="REGULATOR OF MICROTUBULE DYNAMICS PROTEIN 1"/>
    <property type="match status" value="1"/>
</dbReference>
<dbReference type="MINT" id="O62216"/>
<keyword evidence="3" id="KW-0963">Cytoplasm</keyword>
<evidence type="ECO:0000313" key="10">
    <source>
        <dbReference type="Proteomes" id="UP000001940"/>
    </source>
</evidence>
<dbReference type="Bgee" id="WBGene00009369">
    <property type="expression patterns" value="Expressed in larva and 4 other cell types or tissues"/>
</dbReference>
<evidence type="ECO:0000313" key="9">
    <source>
        <dbReference type="EMBL" id="CAB04261.2"/>
    </source>
</evidence>
<dbReference type="GO" id="GO:0005737">
    <property type="term" value="C:cytoplasm"/>
    <property type="evidence" value="ECO:0000318"/>
    <property type="project" value="GO_Central"/>
</dbReference>
<dbReference type="InterPro" id="IPR049039">
    <property type="entry name" value="RMD1-3_a_helical_rpt"/>
</dbReference>
<protein>
    <recommendedName>
        <fullName evidence="7">Regulator of microtubule dynamics protein 1</fullName>
    </recommendedName>
    <alternativeName>
        <fullName evidence="8">Protein FAM82B</fullName>
    </alternativeName>
</protein>
<evidence type="ECO:0000256" key="8">
    <source>
        <dbReference type="ARBA" id="ARBA00041958"/>
    </source>
</evidence>
<dbReference type="KEGG" id="cel:CELE_F33H2.6"/>
<comment type="subcellular location">
    <subcellularLocation>
        <location evidence="1">Cytoplasm</location>
        <location evidence="1">Cytoskeleton</location>
    </subcellularLocation>
</comment>
<dbReference type="eggNOG" id="ENOG502QSJV">
    <property type="taxonomic scope" value="Eukaryota"/>
</dbReference>
<evidence type="ECO:0007829" key="12">
    <source>
        <dbReference type="PeptideAtlas" id="O62216"/>
    </source>
</evidence>
<evidence type="ECO:0000256" key="7">
    <source>
        <dbReference type="ARBA" id="ARBA00039966"/>
    </source>
</evidence>
<reference evidence="9 10" key="1">
    <citation type="journal article" date="1998" name="Science">
        <title>Genome sequence of the nematode C. elegans: a platform for investigating biology.</title>
        <authorList>
            <consortium name="The C. elegans sequencing consortium"/>
            <person name="Sulson J.E."/>
            <person name="Waterston R."/>
        </authorList>
    </citation>
    <scope>NUCLEOTIDE SEQUENCE [LARGE SCALE GENOMIC DNA]</scope>
    <source>
        <strain evidence="9 10">Bristol N2</strain>
    </source>
</reference>
<dbReference type="Proteomes" id="UP000001940">
    <property type="component" value="Chromosome I"/>
</dbReference>
<dbReference type="STRING" id="6239.F33H2.6.1"/>
<dbReference type="UCSC" id="F33H2.6">
    <property type="organism name" value="c. elegans"/>
</dbReference>
<evidence type="ECO:0000256" key="1">
    <source>
        <dbReference type="ARBA" id="ARBA00004245"/>
    </source>
</evidence>
<dbReference type="RefSeq" id="NP_493617.2">
    <property type="nucleotide sequence ID" value="NM_061216.6"/>
</dbReference>
<dbReference type="GO" id="GO:0005739">
    <property type="term" value="C:mitochondrion"/>
    <property type="evidence" value="ECO:0000318"/>
    <property type="project" value="GO_Central"/>
</dbReference>
<dbReference type="OrthoDB" id="69711at2759"/>
<keyword evidence="4" id="KW-0677">Repeat</keyword>
<dbReference type="IntAct" id="O62216">
    <property type="interactions" value="2"/>
</dbReference>
<keyword evidence="10" id="KW-1185">Reference proteome</keyword>
<keyword evidence="6" id="KW-0206">Cytoskeleton</keyword>
<dbReference type="AGR" id="WB:WBGene00009369"/>
<dbReference type="Pfam" id="PF21033">
    <property type="entry name" value="RMD1-3"/>
    <property type="match status" value="1"/>
</dbReference>
<evidence type="ECO:0000256" key="6">
    <source>
        <dbReference type="ARBA" id="ARBA00023212"/>
    </source>
</evidence>
<dbReference type="EMBL" id="BX284601">
    <property type="protein sequence ID" value="CAB04261.2"/>
    <property type="molecule type" value="Genomic_DNA"/>
</dbReference>
<dbReference type="GO" id="GO:0097431">
    <property type="term" value="C:mitotic spindle pole"/>
    <property type="evidence" value="ECO:0000318"/>
    <property type="project" value="GO_Central"/>
</dbReference>
<dbReference type="PeptideAtlas" id="O62216"/>
<dbReference type="DIP" id="DIP-25382N"/>
<proteinExistence type="evidence at protein level"/>
<evidence type="ECO:0000313" key="11">
    <source>
        <dbReference type="WormBase" id="F33H2.6"/>
    </source>
</evidence>
<evidence type="ECO:0000256" key="2">
    <source>
        <dbReference type="ARBA" id="ARBA00011375"/>
    </source>
</evidence>
<accession>O62216</accession>
<dbReference type="WormBase" id="F33H2.6">
    <property type="protein sequence ID" value="CE30528"/>
    <property type="gene ID" value="WBGene00009369"/>
</dbReference>
<dbReference type="PANTHER" id="PTHR16056">
    <property type="entry name" value="REGULATOR OF MICROTUBULE DYNAMICS PROTEIN"/>
    <property type="match status" value="1"/>
</dbReference>
<dbReference type="PaxDb" id="6239-F33H2.6"/>
<organism evidence="9 10">
    <name type="scientific">Caenorhabditis elegans</name>
    <dbReference type="NCBI Taxonomy" id="6239"/>
    <lineage>
        <taxon>Eukaryota</taxon>
        <taxon>Metazoa</taxon>
        <taxon>Ecdysozoa</taxon>
        <taxon>Nematoda</taxon>
        <taxon>Chromadorea</taxon>
        <taxon>Rhabditida</taxon>
        <taxon>Rhabditina</taxon>
        <taxon>Rhabditomorpha</taxon>
        <taxon>Rhabditoidea</taxon>
        <taxon>Rhabditidae</taxon>
        <taxon>Peloderinae</taxon>
        <taxon>Caenorhabditis</taxon>
    </lineage>
</organism>
<evidence type="ECO:0000256" key="4">
    <source>
        <dbReference type="ARBA" id="ARBA00022737"/>
    </source>
</evidence>
<comment type="subunit">
    <text evidence="2">Interacts with microtubules.</text>
</comment>
<dbReference type="PhylomeDB" id="O62216"/>
<keyword evidence="12" id="KW-1267">Proteomics identification</keyword>
<keyword evidence="5" id="KW-0802">TPR repeat</keyword>
<dbReference type="PIR" id="T21710">
    <property type="entry name" value="T21710"/>
</dbReference>
<name>O62216_CAEEL</name>
<gene>
    <name evidence="9" type="ORF">CELE_F33H2.6</name>
    <name evidence="9 11" type="ORF">F33H2.6</name>
</gene>
<dbReference type="CTD" id="173369"/>
<dbReference type="Gene3D" id="1.25.40.10">
    <property type="entry name" value="Tetratricopeptide repeat domain"/>
    <property type="match status" value="1"/>
</dbReference>
<dbReference type="GO" id="GO:0005876">
    <property type="term" value="C:spindle microtubule"/>
    <property type="evidence" value="ECO:0000318"/>
    <property type="project" value="GO_Central"/>
</dbReference>
<dbReference type="SMR" id="O62216"/>
<evidence type="ECO:0000256" key="3">
    <source>
        <dbReference type="ARBA" id="ARBA00022490"/>
    </source>
</evidence>
<evidence type="ECO:0000256" key="5">
    <source>
        <dbReference type="ARBA" id="ARBA00022803"/>
    </source>
</evidence>
<dbReference type="InParanoid" id="O62216"/>
<dbReference type="OMA" id="HILGVWH"/>
<dbReference type="GO" id="GO:0008017">
    <property type="term" value="F:microtubule binding"/>
    <property type="evidence" value="ECO:0000318"/>
    <property type="project" value="GO_Central"/>
</dbReference>
<dbReference type="InterPro" id="IPR011990">
    <property type="entry name" value="TPR-like_helical_dom_sf"/>
</dbReference>
<dbReference type="SUPFAM" id="SSF48452">
    <property type="entry name" value="TPR-like"/>
    <property type="match status" value="1"/>
</dbReference>
<dbReference type="HOGENOM" id="CLU_046369_1_2_1"/>
<sequence length="301" mass="34391">MFKRVFNLRFISNFSRRPTSSPKLPKLIAITGGTSLGIAFFGKTEENKNLDSGNGQLIDGKPKNFDLIVRNSDELYDNYLIDNCYNILKKFENSNCSELLWRLARVVCEKGKLSKDQNQRKELILEAYGIVKKALDNEPKNGCFGAHKWYAILLDYVGEIEGNKSRIEKSFQVRKHLEKALSIFENDPTTWHILGVWHFSFANMGYATRMVAKAIFATPPASTYQEALHYFLKAEQISPGFYSTNTYYIGEVYEQLGQKAEALDAFKQSFKMPVVTSDDAVIHKKAYEKLKKYGVKDTEVV</sequence>
<dbReference type="AlphaFoldDB" id="O62216"/>